<organism evidence="5 6">
    <name type="scientific">Nocardia albiluteola</name>
    <dbReference type="NCBI Taxonomy" id="2842303"/>
    <lineage>
        <taxon>Bacteria</taxon>
        <taxon>Bacillati</taxon>
        <taxon>Actinomycetota</taxon>
        <taxon>Actinomycetes</taxon>
        <taxon>Mycobacteriales</taxon>
        <taxon>Nocardiaceae</taxon>
        <taxon>Nocardia</taxon>
    </lineage>
</organism>
<keyword evidence="6" id="KW-1185">Reference proteome</keyword>
<dbReference type="PROSITE" id="PS51118">
    <property type="entry name" value="HTH_HXLR"/>
    <property type="match status" value="1"/>
</dbReference>
<evidence type="ECO:0000313" key="6">
    <source>
        <dbReference type="Proteomes" id="UP000733379"/>
    </source>
</evidence>
<dbReference type="Pfam" id="PF01638">
    <property type="entry name" value="HxlR"/>
    <property type="match status" value="1"/>
</dbReference>
<evidence type="ECO:0000256" key="3">
    <source>
        <dbReference type="ARBA" id="ARBA00023163"/>
    </source>
</evidence>
<dbReference type="InterPro" id="IPR036388">
    <property type="entry name" value="WH-like_DNA-bd_sf"/>
</dbReference>
<sequence length="147" mass="16381">MGEVREVTSDQVRPGHRVSVTEVLERAGVVREAFDTIANTWSLLILIALRDGTLRYNELKRTVGGVSERRLSQTLKMLERDGVVDRNLVRSIPSHVEYSLTPTGVAVLDSLGELLSTIIEFSPQVAAARQRYDQKQAQSHDSPVRKA</sequence>
<evidence type="ECO:0000313" key="5">
    <source>
        <dbReference type="EMBL" id="MBU3062317.1"/>
    </source>
</evidence>
<reference evidence="5 6" key="1">
    <citation type="submission" date="2021-06" db="EMBL/GenBank/DDBJ databases">
        <title>Actinomycetes sequencing.</title>
        <authorList>
            <person name="Shan Q."/>
        </authorList>
    </citation>
    <scope>NUCLEOTIDE SEQUENCE [LARGE SCALE GENOMIC DNA]</scope>
    <source>
        <strain evidence="5 6">NEAU-G5</strain>
    </source>
</reference>
<dbReference type="Proteomes" id="UP000733379">
    <property type="component" value="Unassembled WGS sequence"/>
</dbReference>
<protein>
    <submittedName>
        <fullName evidence="5">Helix-turn-helix transcriptional regulator</fullName>
    </submittedName>
</protein>
<dbReference type="PANTHER" id="PTHR33204:SF18">
    <property type="entry name" value="TRANSCRIPTIONAL REGULATORY PROTEIN"/>
    <property type="match status" value="1"/>
</dbReference>
<comment type="caution">
    <text evidence="5">The sequence shown here is derived from an EMBL/GenBank/DDBJ whole genome shotgun (WGS) entry which is preliminary data.</text>
</comment>
<dbReference type="InterPro" id="IPR002577">
    <property type="entry name" value="HTH_HxlR"/>
</dbReference>
<dbReference type="PANTHER" id="PTHR33204">
    <property type="entry name" value="TRANSCRIPTIONAL REGULATOR, MARR FAMILY"/>
    <property type="match status" value="1"/>
</dbReference>
<name>A0ABS6AW95_9NOCA</name>
<evidence type="ECO:0000256" key="1">
    <source>
        <dbReference type="ARBA" id="ARBA00023015"/>
    </source>
</evidence>
<evidence type="ECO:0000259" key="4">
    <source>
        <dbReference type="PROSITE" id="PS51118"/>
    </source>
</evidence>
<gene>
    <name evidence="5" type="ORF">KO481_12360</name>
</gene>
<feature type="domain" description="HTH hxlR-type" evidence="4">
    <location>
        <begin position="27"/>
        <end position="126"/>
    </location>
</feature>
<dbReference type="SUPFAM" id="SSF46785">
    <property type="entry name" value="Winged helix' DNA-binding domain"/>
    <property type="match status" value="1"/>
</dbReference>
<accession>A0ABS6AW95</accession>
<dbReference type="SMART" id="SM00418">
    <property type="entry name" value="HTH_ARSR"/>
    <property type="match status" value="1"/>
</dbReference>
<dbReference type="RefSeq" id="WP_215917175.1">
    <property type="nucleotide sequence ID" value="NZ_JAHKNI010000003.1"/>
</dbReference>
<keyword evidence="1" id="KW-0805">Transcription regulation</keyword>
<keyword evidence="2" id="KW-0238">DNA-binding</keyword>
<keyword evidence="3" id="KW-0804">Transcription</keyword>
<dbReference type="InterPro" id="IPR011991">
    <property type="entry name" value="ArsR-like_HTH"/>
</dbReference>
<dbReference type="InterPro" id="IPR001845">
    <property type="entry name" value="HTH_ArsR_DNA-bd_dom"/>
</dbReference>
<dbReference type="InterPro" id="IPR036390">
    <property type="entry name" value="WH_DNA-bd_sf"/>
</dbReference>
<proteinExistence type="predicted"/>
<dbReference type="EMBL" id="JAHKNI010000003">
    <property type="protein sequence ID" value="MBU3062317.1"/>
    <property type="molecule type" value="Genomic_DNA"/>
</dbReference>
<dbReference type="Gene3D" id="1.10.10.10">
    <property type="entry name" value="Winged helix-like DNA-binding domain superfamily/Winged helix DNA-binding domain"/>
    <property type="match status" value="1"/>
</dbReference>
<dbReference type="CDD" id="cd00090">
    <property type="entry name" value="HTH_ARSR"/>
    <property type="match status" value="1"/>
</dbReference>
<evidence type="ECO:0000256" key="2">
    <source>
        <dbReference type="ARBA" id="ARBA00023125"/>
    </source>
</evidence>